<accession>A0A9D4JRR5</accession>
<keyword evidence="2" id="KW-1185">Reference proteome</keyword>
<protein>
    <submittedName>
        <fullName evidence="1">Uncharacterized protein</fullName>
    </submittedName>
</protein>
<sequence length="121" mass="14057">MTNNDKLDFTNKQMHIFASKSACYHNEKLPALCHNYKFRNLLSNMEVGVLCKLLQFQLDHNTVALKTSTTPPTDDWNIFQVVNQHSALRLPELEKASRKACPEKQLYRMPYQTTETTHNCN</sequence>
<name>A0A9D4JRR5_DREPO</name>
<reference evidence="1" key="2">
    <citation type="submission" date="2020-11" db="EMBL/GenBank/DDBJ databases">
        <authorList>
            <person name="McCartney M.A."/>
            <person name="Auch B."/>
            <person name="Kono T."/>
            <person name="Mallez S."/>
            <person name="Becker A."/>
            <person name="Gohl D.M."/>
            <person name="Silverstein K.A.T."/>
            <person name="Koren S."/>
            <person name="Bechman K.B."/>
            <person name="Herman A."/>
            <person name="Abrahante J.E."/>
            <person name="Garbe J."/>
        </authorList>
    </citation>
    <scope>NUCLEOTIDE SEQUENCE</scope>
    <source>
        <strain evidence="1">Duluth1</strain>
        <tissue evidence="1">Whole animal</tissue>
    </source>
</reference>
<dbReference type="EMBL" id="JAIWYP010000005">
    <property type="protein sequence ID" value="KAH3820429.1"/>
    <property type="molecule type" value="Genomic_DNA"/>
</dbReference>
<reference evidence="1" key="1">
    <citation type="journal article" date="2019" name="bioRxiv">
        <title>The Genome of the Zebra Mussel, Dreissena polymorpha: A Resource for Invasive Species Research.</title>
        <authorList>
            <person name="McCartney M.A."/>
            <person name="Auch B."/>
            <person name="Kono T."/>
            <person name="Mallez S."/>
            <person name="Zhang Y."/>
            <person name="Obille A."/>
            <person name="Becker A."/>
            <person name="Abrahante J.E."/>
            <person name="Garbe J."/>
            <person name="Badalamenti J.P."/>
            <person name="Herman A."/>
            <person name="Mangelson H."/>
            <person name="Liachko I."/>
            <person name="Sullivan S."/>
            <person name="Sone E.D."/>
            <person name="Koren S."/>
            <person name="Silverstein K.A.T."/>
            <person name="Beckman K.B."/>
            <person name="Gohl D.M."/>
        </authorList>
    </citation>
    <scope>NUCLEOTIDE SEQUENCE</scope>
    <source>
        <strain evidence="1">Duluth1</strain>
        <tissue evidence="1">Whole animal</tissue>
    </source>
</reference>
<organism evidence="1 2">
    <name type="scientific">Dreissena polymorpha</name>
    <name type="common">Zebra mussel</name>
    <name type="synonym">Mytilus polymorpha</name>
    <dbReference type="NCBI Taxonomy" id="45954"/>
    <lineage>
        <taxon>Eukaryota</taxon>
        <taxon>Metazoa</taxon>
        <taxon>Spiralia</taxon>
        <taxon>Lophotrochozoa</taxon>
        <taxon>Mollusca</taxon>
        <taxon>Bivalvia</taxon>
        <taxon>Autobranchia</taxon>
        <taxon>Heteroconchia</taxon>
        <taxon>Euheterodonta</taxon>
        <taxon>Imparidentia</taxon>
        <taxon>Neoheterodontei</taxon>
        <taxon>Myida</taxon>
        <taxon>Dreissenoidea</taxon>
        <taxon>Dreissenidae</taxon>
        <taxon>Dreissena</taxon>
    </lineage>
</organism>
<comment type="caution">
    <text evidence="1">The sequence shown here is derived from an EMBL/GenBank/DDBJ whole genome shotgun (WGS) entry which is preliminary data.</text>
</comment>
<gene>
    <name evidence="1" type="ORF">DPMN_122175</name>
</gene>
<proteinExistence type="predicted"/>
<dbReference type="Proteomes" id="UP000828390">
    <property type="component" value="Unassembled WGS sequence"/>
</dbReference>
<evidence type="ECO:0000313" key="2">
    <source>
        <dbReference type="Proteomes" id="UP000828390"/>
    </source>
</evidence>
<dbReference type="AlphaFoldDB" id="A0A9D4JRR5"/>
<evidence type="ECO:0000313" key="1">
    <source>
        <dbReference type="EMBL" id="KAH3820429.1"/>
    </source>
</evidence>